<dbReference type="Proteomes" id="UP000228976">
    <property type="component" value="Unassembled WGS sequence"/>
</dbReference>
<dbReference type="Gene3D" id="3.40.190.10">
    <property type="entry name" value="Periplasmic binding protein-like II"/>
    <property type="match status" value="2"/>
</dbReference>
<evidence type="ECO:0000313" key="3">
    <source>
        <dbReference type="EMBL" id="OZG55290.1"/>
    </source>
</evidence>
<dbReference type="RefSeq" id="WP_218841002.1">
    <property type="nucleotide sequence ID" value="NZ_JACBYZ010000001.1"/>
</dbReference>
<reference evidence="3 4" key="1">
    <citation type="journal article" date="2017" name="BMC Genomics">
        <title>Comparative genomic and phylogenomic analyses of the Bifidobacteriaceae family.</title>
        <authorList>
            <person name="Lugli G.A."/>
            <person name="Milani C."/>
            <person name="Turroni F."/>
            <person name="Duranti S."/>
            <person name="Mancabelli L."/>
            <person name="Mangifesta M."/>
            <person name="Ferrario C."/>
            <person name="Modesto M."/>
            <person name="Mattarelli P."/>
            <person name="Jiri K."/>
            <person name="van Sinderen D."/>
            <person name="Ventura M."/>
        </authorList>
    </citation>
    <scope>NUCLEOTIDE SEQUENCE [LARGE SCALE GENOMIC DNA]</scope>
    <source>
        <strain evidence="3 4">LMG 21773</strain>
    </source>
</reference>
<name>A0A261F812_9BIFI</name>
<dbReference type="PANTHER" id="PTHR43649:SF31">
    <property type="entry name" value="SN-GLYCEROL-3-PHOSPHATE-BINDING PERIPLASMIC PROTEIN UGPB"/>
    <property type="match status" value="1"/>
</dbReference>
<keyword evidence="4" id="KW-1185">Reference proteome</keyword>
<keyword evidence="2" id="KW-0732">Signal</keyword>
<protein>
    <submittedName>
        <fullName evidence="3">ABC transporter substrate-binding protein</fullName>
    </submittedName>
</protein>
<feature type="chain" id="PRO_5038796802" evidence="2">
    <location>
        <begin position="22"/>
        <end position="578"/>
    </location>
</feature>
<comment type="similarity">
    <text evidence="1">Belongs to the bacterial solute-binding protein 1 family.</text>
</comment>
<organism evidence="3 4">
    <name type="scientific">Aeriscardovia aeriphila</name>
    <dbReference type="NCBI Taxonomy" id="218139"/>
    <lineage>
        <taxon>Bacteria</taxon>
        <taxon>Bacillati</taxon>
        <taxon>Actinomycetota</taxon>
        <taxon>Actinomycetes</taxon>
        <taxon>Bifidobacteriales</taxon>
        <taxon>Bifidobacteriaceae</taxon>
        <taxon>Aeriscardovia</taxon>
    </lineage>
</organism>
<dbReference type="PROSITE" id="PS51257">
    <property type="entry name" value="PROKAR_LIPOPROTEIN"/>
    <property type="match status" value="1"/>
</dbReference>
<dbReference type="InterPro" id="IPR050490">
    <property type="entry name" value="Bact_solute-bd_prot1"/>
</dbReference>
<proteinExistence type="inferred from homology"/>
<feature type="signal peptide" evidence="2">
    <location>
        <begin position="1"/>
        <end position="21"/>
    </location>
</feature>
<comment type="caution">
    <text evidence="3">The sequence shown here is derived from an EMBL/GenBank/DDBJ whole genome shotgun (WGS) entry which is preliminary data.</text>
</comment>
<accession>A0A261F812</accession>
<sequence length="578" mass="63238">MKFKKFSGVVGLMTVVSLALAGCGASSSEAVNTKDDGKLITVDVFDSRANYQGIQKGWAAKIFKDKFNVKLNIIAPNVAGGGETLFDTRSAAGNLGDIVITTTGGGRMKKLVKAGLISDMTPYLKGMDNIKKFKKSSDALAKIAGKNGVWGLGMGVSTSSPTKPSEGVEPQDEPYIRWDYYREAGYPEIKDMDQFLDVLKQMQDIARKDQKDDKVYAISMFKDWDGSGMAFVQHMAAWFGYANQGSAFLKADGTDEQTVLTKDGIYQKILAWLHKAQTMGLVDPDSSSQNWDKLHDKVTNGKVLLSPFSFLGKPSFNSGERKAKGVGFALAPLQTMRPYSQGFINEGDLSYFIGIGSKAKNKQRLVKIINWLYSPEGVYASSNGTTAGPKGLTWEMKDGQPVLSEFGEKVQFASEGVEVPAQWGGGIYADGICALNFPTIAPNDIDPETKQTYNSFLWPSELKKTNPLLSDWSKHMDGAKTEFEYLNKHKMVMVQAGVPYSAPEENSAQSARRTQINSAVIAASWKAALANSQSEFDKEIKEMTTKADGFGFKDIQKFDYAAINEHMAMSKKVAEAAK</sequence>
<dbReference type="PANTHER" id="PTHR43649">
    <property type="entry name" value="ARABINOSE-BINDING PROTEIN-RELATED"/>
    <property type="match status" value="1"/>
</dbReference>
<gene>
    <name evidence="3" type="ORF">AEAE_1087</name>
</gene>
<evidence type="ECO:0000313" key="4">
    <source>
        <dbReference type="Proteomes" id="UP000228976"/>
    </source>
</evidence>
<evidence type="ECO:0000256" key="1">
    <source>
        <dbReference type="ARBA" id="ARBA00008520"/>
    </source>
</evidence>
<dbReference type="EMBL" id="MWWU01000003">
    <property type="protein sequence ID" value="OZG55290.1"/>
    <property type="molecule type" value="Genomic_DNA"/>
</dbReference>
<dbReference type="SUPFAM" id="SSF53850">
    <property type="entry name" value="Periplasmic binding protein-like II"/>
    <property type="match status" value="1"/>
</dbReference>
<dbReference type="AlphaFoldDB" id="A0A261F812"/>
<evidence type="ECO:0000256" key="2">
    <source>
        <dbReference type="SAM" id="SignalP"/>
    </source>
</evidence>